<keyword evidence="5" id="KW-1185">Reference proteome</keyword>
<protein>
    <recommendedName>
        <fullName evidence="6">Proteasome subunit beta</fullName>
    </recommendedName>
</protein>
<dbReference type="GO" id="GO:0051603">
    <property type="term" value="P:proteolysis involved in protein catabolic process"/>
    <property type="evidence" value="ECO:0007669"/>
    <property type="project" value="InterPro"/>
</dbReference>
<proteinExistence type="predicted"/>
<comment type="caution">
    <text evidence="4">The sequence shown here is derived from an EMBL/GenBank/DDBJ whole genome shotgun (WGS) entry which is preliminary data.</text>
</comment>
<name>A0AAD7UNG9_9STRA</name>
<sequence>MLLLVISVSARFEPYAMNGGSVVAVAGRGFAVVAADRMLVEGYSLRSSTDRLTVVGDACVACAGSQADSRGLVEVVCAEARRYEWLASRKLGAEAVAHLVALALYSRRGFPYLAQTVVAGCDGVYTFDSLGSFARVDAAATGAAQRILQPILDDLCADSRSDPDDALALVERAFQAALRRDVALGATLDVVVLRPSRPPEHRQLQLGG</sequence>
<dbReference type="InterPro" id="IPR029055">
    <property type="entry name" value="Ntn_hydrolases_N"/>
</dbReference>
<organism evidence="4 5">
    <name type="scientific">Chrysophaeum taylorii</name>
    <dbReference type="NCBI Taxonomy" id="2483200"/>
    <lineage>
        <taxon>Eukaryota</taxon>
        <taxon>Sar</taxon>
        <taxon>Stramenopiles</taxon>
        <taxon>Ochrophyta</taxon>
        <taxon>Pelagophyceae</taxon>
        <taxon>Pelagomonadales</taxon>
        <taxon>Pelagomonadaceae</taxon>
        <taxon>Chrysophaeum</taxon>
    </lineage>
</organism>
<evidence type="ECO:0008006" key="6">
    <source>
        <dbReference type="Google" id="ProtNLM"/>
    </source>
</evidence>
<reference evidence="4" key="1">
    <citation type="submission" date="2023-01" db="EMBL/GenBank/DDBJ databases">
        <title>Metagenome sequencing of chrysophaentin producing Chrysophaeum taylorii.</title>
        <authorList>
            <person name="Davison J."/>
            <person name="Bewley C."/>
        </authorList>
    </citation>
    <scope>NUCLEOTIDE SEQUENCE</scope>
    <source>
        <strain evidence="4">NIES-1699</strain>
    </source>
</reference>
<dbReference type="GO" id="GO:0005737">
    <property type="term" value="C:cytoplasm"/>
    <property type="evidence" value="ECO:0007669"/>
    <property type="project" value="TreeGrafter"/>
</dbReference>
<keyword evidence="3" id="KW-0647">Proteasome</keyword>
<evidence type="ECO:0000313" key="4">
    <source>
        <dbReference type="EMBL" id="KAJ8613676.1"/>
    </source>
</evidence>
<evidence type="ECO:0000256" key="1">
    <source>
        <dbReference type="ARBA" id="ARBA00004123"/>
    </source>
</evidence>
<dbReference type="PANTHER" id="PTHR32194:SF2">
    <property type="entry name" value="PROTEASOME SUBUNIT BETA TYPE-1"/>
    <property type="match status" value="1"/>
</dbReference>
<evidence type="ECO:0000256" key="2">
    <source>
        <dbReference type="ARBA" id="ARBA00022490"/>
    </source>
</evidence>
<dbReference type="AlphaFoldDB" id="A0AAD7UNG9"/>
<dbReference type="Gene3D" id="3.60.20.10">
    <property type="entry name" value="Glutamine Phosphoribosylpyrophosphate, subunit 1, domain 1"/>
    <property type="match status" value="1"/>
</dbReference>
<dbReference type="Pfam" id="PF00227">
    <property type="entry name" value="Proteasome"/>
    <property type="match status" value="1"/>
</dbReference>
<dbReference type="Proteomes" id="UP001230188">
    <property type="component" value="Unassembled WGS sequence"/>
</dbReference>
<dbReference type="InterPro" id="IPR023333">
    <property type="entry name" value="Proteasome_suB-type"/>
</dbReference>
<comment type="subcellular location">
    <subcellularLocation>
        <location evidence="1">Nucleus</location>
    </subcellularLocation>
</comment>
<dbReference type="EMBL" id="JAQMWT010000024">
    <property type="protein sequence ID" value="KAJ8613676.1"/>
    <property type="molecule type" value="Genomic_DNA"/>
</dbReference>
<keyword evidence="2" id="KW-0963">Cytoplasm</keyword>
<evidence type="ECO:0000313" key="5">
    <source>
        <dbReference type="Proteomes" id="UP001230188"/>
    </source>
</evidence>
<dbReference type="GO" id="GO:0005634">
    <property type="term" value="C:nucleus"/>
    <property type="evidence" value="ECO:0007669"/>
    <property type="project" value="UniProtKB-SubCell"/>
</dbReference>
<dbReference type="SUPFAM" id="SSF56235">
    <property type="entry name" value="N-terminal nucleophile aminohydrolases (Ntn hydrolases)"/>
    <property type="match status" value="1"/>
</dbReference>
<evidence type="ECO:0000256" key="3">
    <source>
        <dbReference type="ARBA" id="ARBA00022942"/>
    </source>
</evidence>
<accession>A0AAD7UNG9</accession>
<dbReference type="GO" id="GO:0005839">
    <property type="term" value="C:proteasome core complex"/>
    <property type="evidence" value="ECO:0007669"/>
    <property type="project" value="InterPro"/>
</dbReference>
<gene>
    <name evidence="4" type="ORF">CTAYLR_003125</name>
</gene>
<dbReference type="InterPro" id="IPR001353">
    <property type="entry name" value="Proteasome_sua/b"/>
</dbReference>
<dbReference type="PANTHER" id="PTHR32194">
    <property type="entry name" value="METALLOPROTEASE TLDD"/>
    <property type="match status" value="1"/>
</dbReference>